<keyword evidence="1" id="KW-1185">Reference proteome</keyword>
<dbReference type="PANTHER" id="PTHR34569:SF17">
    <property type="entry name" value="UBIQUITIN-PROTEIN LIGASE ARKADIA-A, PUTATIVE-RELATED"/>
    <property type="match status" value="1"/>
</dbReference>
<dbReference type="PANTHER" id="PTHR34569">
    <property type="entry name" value="EXPRESSED PROTEIN"/>
    <property type="match status" value="1"/>
</dbReference>
<name>A0A8N4ESX1_ELAGV</name>
<dbReference type="GeneID" id="114913869"/>
<evidence type="ECO:0000313" key="2">
    <source>
        <dbReference type="RefSeq" id="XP_029118298.1"/>
    </source>
</evidence>
<dbReference type="OrthoDB" id="1364464at2759"/>
<reference evidence="2" key="1">
    <citation type="submission" date="2025-08" db="UniProtKB">
        <authorList>
            <consortium name="RefSeq"/>
        </authorList>
    </citation>
    <scope>IDENTIFICATION</scope>
</reference>
<gene>
    <name evidence="2" type="primary">LOC114913869</name>
</gene>
<proteinExistence type="predicted"/>
<organism evidence="1 2">
    <name type="scientific">Elaeis guineensis var. tenera</name>
    <name type="common">Oil palm</name>
    <dbReference type="NCBI Taxonomy" id="51953"/>
    <lineage>
        <taxon>Eukaryota</taxon>
        <taxon>Viridiplantae</taxon>
        <taxon>Streptophyta</taxon>
        <taxon>Embryophyta</taxon>
        <taxon>Tracheophyta</taxon>
        <taxon>Spermatophyta</taxon>
        <taxon>Magnoliopsida</taxon>
        <taxon>Liliopsida</taxon>
        <taxon>Arecaceae</taxon>
        <taxon>Arecoideae</taxon>
        <taxon>Cocoseae</taxon>
        <taxon>Elaeidinae</taxon>
        <taxon>Elaeis</taxon>
    </lineage>
</organism>
<evidence type="ECO:0000313" key="1">
    <source>
        <dbReference type="Proteomes" id="UP000504607"/>
    </source>
</evidence>
<protein>
    <submittedName>
        <fullName evidence="2">Uncharacterized protein LOC114913869</fullName>
    </submittedName>
</protein>
<sequence length="175" mass="18951">MIGMETEMQRLEVAMIMTRSSSQANIDGSSSELRYTSLKDILQPDSPTYRSSNAGGTAIYGGGNGSRGGGHAPIHEVYAFNSSAIGIRNQLVKHAASAYLQSAAILATRNQNCLTRLWQRLRRRHVSVSWQGCMRDPFEVCVGFMARSVRRALACIAGYVGGVRARAGSGRTLIP</sequence>
<dbReference type="KEGG" id="egu:114913869"/>
<accession>A0A8N4ESX1</accession>
<dbReference type="RefSeq" id="XP_029118298.1">
    <property type="nucleotide sequence ID" value="XM_029262465.1"/>
</dbReference>
<dbReference type="Proteomes" id="UP000504607">
    <property type="component" value="Chromosome 1"/>
</dbReference>
<dbReference type="AlphaFoldDB" id="A0A8N4ESX1"/>